<reference evidence="2 3" key="1">
    <citation type="submission" date="2018-04" db="EMBL/GenBank/DDBJ databases">
        <authorList>
            <person name="Zhang X."/>
            <person name="Yuan J."/>
            <person name="Li F."/>
            <person name="Xiang J."/>
        </authorList>
    </citation>
    <scope>NUCLEOTIDE SEQUENCE [LARGE SCALE GENOMIC DNA]</scope>
    <source>
        <tissue evidence="2">Muscle</tissue>
    </source>
</reference>
<dbReference type="Proteomes" id="UP000283509">
    <property type="component" value="Unassembled WGS sequence"/>
</dbReference>
<name>A0A423U745_PENVA</name>
<feature type="signal peptide" evidence="1">
    <location>
        <begin position="1"/>
        <end position="19"/>
    </location>
</feature>
<evidence type="ECO:0000256" key="1">
    <source>
        <dbReference type="SAM" id="SignalP"/>
    </source>
</evidence>
<keyword evidence="3" id="KW-1185">Reference proteome</keyword>
<evidence type="ECO:0000313" key="3">
    <source>
        <dbReference type="Proteomes" id="UP000283509"/>
    </source>
</evidence>
<feature type="chain" id="PRO_5019547032" evidence="1">
    <location>
        <begin position="20"/>
        <end position="150"/>
    </location>
</feature>
<dbReference type="OrthoDB" id="6366525at2759"/>
<comment type="caution">
    <text evidence="2">The sequence shown here is derived from an EMBL/GenBank/DDBJ whole genome shotgun (WGS) entry which is preliminary data.</text>
</comment>
<dbReference type="EMBL" id="QCYY01000529">
    <property type="protein sequence ID" value="ROT84550.1"/>
    <property type="molecule type" value="Genomic_DNA"/>
</dbReference>
<reference evidence="2 3" key="2">
    <citation type="submission" date="2019-01" db="EMBL/GenBank/DDBJ databases">
        <title>The decoding of complex shrimp genome reveals the adaptation for benthos swimmer, frequently molting mechanism and breeding impact on genome.</title>
        <authorList>
            <person name="Sun Y."/>
            <person name="Gao Y."/>
            <person name="Yu Y."/>
        </authorList>
    </citation>
    <scope>NUCLEOTIDE SEQUENCE [LARGE SCALE GENOMIC DNA]</scope>
    <source>
        <tissue evidence="2">Muscle</tissue>
    </source>
</reference>
<accession>A0A423U745</accession>
<dbReference type="AlphaFoldDB" id="A0A423U745"/>
<sequence length="150" mass="16736">MKITASFVVVALVGCLAAAEESPQNESEHEAKFFVKRYSTRTWTFLSSFTSTVLYTCYSTGNPFDACEGRKFRRIRKMDISLSDEPDEGLAGSLTDDEFGEEKTDAEKAFFRVWVTSSTTITVTTYSTNRSVTVSVFAYCSYNGVVLNIC</sequence>
<protein>
    <submittedName>
        <fullName evidence="2">Uncharacterized protein</fullName>
    </submittedName>
</protein>
<proteinExistence type="predicted"/>
<organism evidence="2 3">
    <name type="scientific">Penaeus vannamei</name>
    <name type="common">Whiteleg shrimp</name>
    <name type="synonym">Litopenaeus vannamei</name>
    <dbReference type="NCBI Taxonomy" id="6689"/>
    <lineage>
        <taxon>Eukaryota</taxon>
        <taxon>Metazoa</taxon>
        <taxon>Ecdysozoa</taxon>
        <taxon>Arthropoda</taxon>
        <taxon>Crustacea</taxon>
        <taxon>Multicrustacea</taxon>
        <taxon>Malacostraca</taxon>
        <taxon>Eumalacostraca</taxon>
        <taxon>Eucarida</taxon>
        <taxon>Decapoda</taxon>
        <taxon>Dendrobranchiata</taxon>
        <taxon>Penaeoidea</taxon>
        <taxon>Penaeidae</taxon>
        <taxon>Penaeus</taxon>
    </lineage>
</organism>
<evidence type="ECO:0000313" key="2">
    <source>
        <dbReference type="EMBL" id="ROT84550.1"/>
    </source>
</evidence>
<keyword evidence="1" id="KW-0732">Signal</keyword>
<gene>
    <name evidence="2" type="ORF">C7M84_022262</name>
</gene>
<dbReference type="PROSITE" id="PS51257">
    <property type="entry name" value="PROKAR_LIPOPROTEIN"/>
    <property type="match status" value="1"/>
</dbReference>